<accession>A0A6I8U6F1</accession>
<dbReference type="EnsemblMetazoa" id="AAEL025135-RB">
    <property type="protein sequence ID" value="AAEL025135-PB"/>
    <property type="gene ID" value="AAEL025135"/>
</dbReference>
<keyword evidence="2" id="KW-1003">Cell membrane</keyword>
<evidence type="ECO:0000256" key="4">
    <source>
        <dbReference type="ARBA" id="ARBA00022692"/>
    </source>
</evidence>
<feature type="transmembrane region" description="Helical" evidence="10">
    <location>
        <begin position="276"/>
        <end position="299"/>
    </location>
</feature>
<dbReference type="GO" id="GO:0007165">
    <property type="term" value="P:signal transduction"/>
    <property type="evidence" value="ECO:0007669"/>
    <property type="project" value="UniProtKB-KW"/>
</dbReference>
<evidence type="ECO:0000313" key="12">
    <source>
        <dbReference type="Proteomes" id="UP000008820"/>
    </source>
</evidence>
<dbReference type="GO" id="GO:0005886">
    <property type="term" value="C:plasma membrane"/>
    <property type="evidence" value="ECO:0007669"/>
    <property type="project" value="UniProtKB-SubCell"/>
</dbReference>
<dbReference type="AlphaFoldDB" id="A0A6I8U6F1"/>
<comment type="caution">
    <text evidence="10">Lacks conserved residue(s) required for the propagation of feature annotation.</text>
</comment>
<evidence type="ECO:0000256" key="10">
    <source>
        <dbReference type="RuleBase" id="RU351113"/>
    </source>
</evidence>
<organism evidence="11 12">
    <name type="scientific">Aedes aegypti</name>
    <name type="common">Yellowfever mosquito</name>
    <name type="synonym">Culex aegypti</name>
    <dbReference type="NCBI Taxonomy" id="7159"/>
    <lineage>
        <taxon>Eukaryota</taxon>
        <taxon>Metazoa</taxon>
        <taxon>Ecdysozoa</taxon>
        <taxon>Arthropoda</taxon>
        <taxon>Hexapoda</taxon>
        <taxon>Insecta</taxon>
        <taxon>Pterygota</taxon>
        <taxon>Neoptera</taxon>
        <taxon>Endopterygota</taxon>
        <taxon>Diptera</taxon>
        <taxon>Nematocera</taxon>
        <taxon>Culicoidea</taxon>
        <taxon>Culicidae</taxon>
        <taxon>Culicinae</taxon>
        <taxon>Aedini</taxon>
        <taxon>Aedes</taxon>
        <taxon>Stegomyia</taxon>
    </lineage>
</organism>
<evidence type="ECO:0000313" key="11">
    <source>
        <dbReference type="EnsemblMetazoa" id="AAEL025135-PB"/>
    </source>
</evidence>
<name>A0A6I8U6F1_AEDAE</name>
<keyword evidence="8 10" id="KW-0675">Receptor</keyword>
<dbReference type="Proteomes" id="UP000008820">
    <property type="component" value="Chromosome 3"/>
</dbReference>
<evidence type="ECO:0000256" key="6">
    <source>
        <dbReference type="ARBA" id="ARBA00022989"/>
    </source>
</evidence>
<reference evidence="11 12" key="1">
    <citation type="submission" date="2017-06" db="EMBL/GenBank/DDBJ databases">
        <title>Aedes aegypti genome working group (AGWG) sequencing and assembly.</title>
        <authorList>
            <consortium name="Aedes aegypti Genome Working Group (AGWG)"/>
            <person name="Matthews B.J."/>
        </authorList>
    </citation>
    <scope>NUCLEOTIDE SEQUENCE [LARGE SCALE GENOMIC DNA]</scope>
    <source>
        <strain evidence="11 12">LVP_AGWG</strain>
    </source>
</reference>
<protein>
    <recommendedName>
        <fullName evidence="10">Odorant receptor</fullName>
    </recommendedName>
</protein>
<evidence type="ECO:0000256" key="1">
    <source>
        <dbReference type="ARBA" id="ARBA00004651"/>
    </source>
</evidence>
<reference evidence="11" key="2">
    <citation type="submission" date="2020-05" db="UniProtKB">
        <authorList>
            <consortium name="EnsemblMetazoa"/>
        </authorList>
    </citation>
    <scope>IDENTIFICATION</scope>
    <source>
        <strain evidence="11">LVP_AGWG</strain>
    </source>
</reference>
<evidence type="ECO:0000256" key="5">
    <source>
        <dbReference type="ARBA" id="ARBA00022725"/>
    </source>
</evidence>
<evidence type="ECO:0000256" key="3">
    <source>
        <dbReference type="ARBA" id="ARBA00022606"/>
    </source>
</evidence>
<dbReference type="PANTHER" id="PTHR21137:SF35">
    <property type="entry name" value="ODORANT RECEPTOR 19A-RELATED"/>
    <property type="match status" value="1"/>
</dbReference>
<dbReference type="PANTHER" id="PTHR21137">
    <property type="entry name" value="ODORANT RECEPTOR"/>
    <property type="match status" value="1"/>
</dbReference>
<keyword evidence="5 10" id="KW-0552">Olfaction</keyword>
<keyword evidence="9 10" id="KW-0807">Transducer</keyword>
<evidence type="ECO:0000256" key="2">
    <source>
        <dbReference type="ARBA" id="ARBA00022475"/>
    </source>
</evidence>
<feature type="transmembrane region" description="Helical" evidence="10">
    <location>
        <begin position="46"/>
        <end position="67"/>
    </location>
</feature>
<feature type="transmembrane region" description="Helical" evidence="10">
    <location>
        <begin position="202"/>
        <end position="220"/>
    </location>
</feature>
<keyword evidence="6 10" id="KW-1133">Transmembrane helix</keyword>
<feature type="transmembrane region" description="Helical" evidence="10">
    <location>
        <begin position="305"/>
        <end position="325"/>
    </location>
</feature>
<dbReference type="Pfam" id="PF02949">
    <property type="entry name" value="7tm_6"/>
    <property type="match status" value="1"/>
</dbReference>
<keyword evidence="7 10" id="KW-0472">Membrane</keyword>
<comment type="similarity">
    <text evidence="10">Belongs to the insect chemoreceptor superfamily. Heteromeric odorant receptor channel (TC 1.A.69) family.</text>
</comment>
<gene>
    <name evidence="11" type="primary">110678539</name>
</gene>
<evidence type="ECO:0000256" key="7">
    <source>
        <dbReference type="ARBA" id="ARBA00023136"/>
    </source>
</evidence>
<evidence type="ECO:0000256" key="8">
    <source>
        <dbReference type="ARBA" id="ARBA00023170"/>
    </source>
</evidence>
<keyword evidence="4 10" id="KW-0812">Transmembrane</keyword>
<dbReference type="InParanoid" id="A0A6I8U6F1"/>
<dbReference type="OrthoDB" id="6765072at2759"/>
<sequence>MDLLNKLQKYHIFRHDYKGADVAYINTIDRIEYFSGFMGINLFNRVFKFCNFTFLWGVSTLFIYIYLVLTSTYYYRNDIEKALSCVTTFGFSTQGASKIYSFILRRKKVIVIHEMNLEFFKLDIMQNETVKKAFQPSVQLNHILLTLTIYGYIGLVAIIALAPELYGLIISKYILPFGFEIIHSDAGFAYAINSWFQVNCTYYVAFLTTVTDGTFILYLLNATGQIDAIVELLHELDDIMMEEHEEQKIDEQLQKIITIHKHHQLYMRKVEHLFNLYFLISIASLCFNMSISLAAFVLIDWYLGVVVFCFASSQIFYMCFLGSYYETKSEFLITEIGSFDWYKLSVKNQKMVKFILATSQSPILVTAIMENLNVAAYLKIHKTVYSGIMLLLRVKD</sequence>
<keyword evidence="3 10" id="KW-0716">Sensory transduction</keyword>
<dbReference type="GO" id="GO:0004984">
    <property type="term" value="F:olfactory receptor activity"/>
    <property type="evidence" value="ECO:0007669"/>
    <property type="project" value="InterPro"/>
</dbReference>
<proteinExistence type="inferred from homology"/>
<keyword evidence="12" id="KW-1185">Reference proteome</keyword>
<comment type="subcellular location">
    <subcellularLocation>
        <location evidence="1 10">Cell membrane</location>
        <topology evidence="1 10">Multi-pass membrane protein</topology>
    </subcellularLocation>
</comment>
<evidence type="ECO:0000256" key="9">
    <source>
        <dbReference type="ARBA" id="ARBA00023224"/>
    </source>
</evidence>
<dbReference type="GO" id="GO:0005549">
    <property type="term" value="F:odorant binding"/>
    <property type="evidence" value="ECO:0007669"/>
    <property type="project" value="InterPro"/>
</dbReference>
<feature type="transmembrane region" description="Helical" evidence="10">
    <location>
        <begin position="143"/>
        <end position="162"/>
    </location>
</feature>
<dbReference type="InterPro" id="IPR004117">
    <property type="entry name" value="7tm6_olfct_rcpt"/>
</dbReference>